<organism evidence="2 3">
    <name type="scientific">Favolaschia claudopus</name>
    <dbReference type="NCBI Taxonomy" id="2862362"/>
    <lineage>
        <taxon>Eukaryota</taxon>
        <taxon>Fungi</taxon>
        <taxon>Dikarya</taxon>
        <taxon>Basidiomycota</taxon>
        <taxon>Agaricomycotina</taxon>
        <taxon>Agaricomycetes</taxon>
        <taxon>Agaricomycetidae</taxon>
        <taxon>Agaricales</taxon>
        <taxon>Marasmiineae</taxon>
        <taxon>Mycenaceae</taxon>
        <taxon>Favolaschia</taxon>
    </lineage>
</organism>
<protein>
    <submittedName>
        <fullName evidence="2">Uncharacterized protein</fullName>
    </submittedName>
</protein>
<dbReference type="EMBL" id="JAWWNJ010000026">
    <property type="protein sequence ID" value="KAK7030146.1"/>
    <property type="molecule type" value="Genomic_DNA"/>
</dbReference>
<evidence type="ECO:0000313" key="2">
    <source>
        <dbReference type="EMBL" id="KAK7030146.1"/>
    </source>
</evidence>
<keyword evidence="3" id="KW-1185">Reference proteome</keyword>
<gene>
    <name evidence="2" type="ORF">R3P38DRAFT_895834</name>
</gene>
<comment type="caution">
    <text evidence="2">The sequence shown here is derived from an EMBL/GenBank/DDBJ whole genome shotgun (WGS) entry which is preliminary data.</text>
</comment>
<evidence type="ECO:0000256" key="1">
    <source>
        <dbReference type="SAM" id="Phobius"/>
    </source>
</evidence>
<proteinExistence type="predicted"/>
<evidence type="ECO:0000313" key="3">
    <source>
        <dbReference type="Proteomes" id="UP001362999"/>
    </source>
</evidence>
<dbReference type="Proteomes" id="UP001362999">
    <property type="component" value="Unassembled WGS sequence"/>
</dbReference>
<keyword evidence="1" id="KW-1133">Transmembrane helix</keyword>
<feature type="transmembrane region" description="Helical" evidence="1">
    <location>
        <begin position="21"/>
        <end position="44"/>
    </location>
</feature>
<keyword evidence="1" id="KW-0472">Membrane</keyword>
<name>A0AAW0BTQ8_9AGAR</name>
<sequence>MKHWLSVFLLNPVIRVWHWRISILFGGASIVMVVSGATASFGVYGNWTADCVQLGLSPSMILHHLIVSVLCFFFSTTY</sequence>
<keyword evidence="1" id="KW-0812">Transmembrane</keyword>
<feature type="transmembrane region" description="Helical" evidence="1">
    <location>
        <begin position="56"/>
        <end position="75"/>
    </location>
</feature>
<reference evidence="2 3" key="1">
    <citation type="journal article" date="2024" name="J Genomics">
        <title>Draft genome sequencing and assembly of Favolaschia claudopus CIRM-BRFM 2984 isolated from oak limbs.</title>
        <authorList>
            <person name="Navarro D."/>
            <person name="Drula E."/>
            <person name="Chaduli D."/>
            <person name="Cazenave R."/>
            <person name="Ahrendt S."/>
            <person name="Wang J."/>
            <person name="Lipzen A."/>
            <person name="Daum C."/>
            <person name="Barry K."/>
            <person name="Grigoriev I.V."/>
            <person name="Favel A."/>
            <person name="Rosso M.N."/>
            <person name="Martin F."/>
        </authorList>
    </citation>
    <scope>NUCLEOTIDE SEQUENCE [LARGE SCALE GENOMIC DNA]</scope>
    <source>
        <strain evidence="2 3">CIRM-BRFM 2984</strain>
    </source>
</reference>
<dbReference type="AlphaFoldDB" id="A0AAW0BTQ8"/>
<accession>A0AAW0BTQ8</accession>